<organism evidence="1 2">
    <name type="scientific">Archangium violaceum Cb vi76</name>
    <dbReference type="NCBI Taxonomy" id="1406225"/>
    <lineage>
        <taxon>Bacteria</taxon>
        <taxon>Pseudomonadati</taxon>
        <taxon>Myxococcota</taxon>
        <taxon>Myxococcia</taxon>
        <taxon>Myxococcales</taxon>
        <taxon>Cystobacterineae</taxon>
        <taxon>Archangiaceae</taxon>
        <taxon>Archangium</taxon>
    </lineage>
</organism>
<dbReference type="EMBL" id="JPMI01000059">
    <property type="protein sequence ID" value="KFA93284.1"/>
    <property type="molecule type" value="Genomic_DNA"/>
</dbReference>
<dbReference type="RefSeq" id="WP_043392687.1">
    <property type="nucleotide sequence ID" value="NZ_JPMI01000059.1"/>
</dbReference>
<gene>
    <name evidence="1" type="ORF">Q664_10135</name>
</gene>
<accession>A0A084SXU9</accession>
<protein>
    <submittedName>
        <fullName evidence="1">Uncharacterized protein</fullName>
    </submittedName>
</protein>
<sequence>MHPSVAFSADDTEDWGLPLAGPGLLLDVPQEGPWRQPPSLHVEAAQGYRLRLSSGGQPLFWVRIDPWWDRCGFLVGNASAPWGLPRLSAADVREVKGGLQAWRAEVLASRRWNPFPAEAGDWEWFVSP</sequence>
<name>A0A084SXU9_9BACT</name>
<reference evidence="1 2" key="1">
    <citation type="submission" date="2014-07" db="EMBL/GenBank/DDBJ databases">
        <title>Draft Genome Sequence of Gephyronic Acid Producer, Cystobacter violaceus Strain Cb vi76.</title>
        <authorList>
            <person name="Stevens D.C."/>
            <person name="Young J."/>
            <person name="Carmichael R."/>
            <person name="Tan J."/>
            <person name="Taylor R.E."/>
        </authorList>
    </citation>
    <scope>NUCLEOTIDE SEQUENCE [LARGE SCALE GENOMIC DNA]</scope>
    <source>
        <strain evidence="1 2">Cb vi76</strain>
    </source>
</reference>
<comment type="caution">
    <text evidence="1">The sequence shown here is derived from an EMBL/GenBank/DDBJ whole genome shotgun (WGS) entry which is preliminary data.</text>
</comment>
<evidence type="ECO:0000313" key="2">
    <source>
        <dbReference type="Proteomes" id="UP000028547"/>
    </source>
</evidence>
<dbReference type="AlphaFoldDB" id="A0A084SXU9"/>
<proteinExistence type="predicted"/>
<dbReference type="Proteomes" id="UP000028547">
    <property type="component" value="Unassembled WGS sequence"/>
</dbReference>
<evidence type="ECO:0000313" key="1">
    <source>
        <dbReference type="EMBL" id="KFA93284.1"/>
    </source>
</evidence>